<dbReference type="Gene3D" id="1.10.340.70">
    <property type="match status" value="1"/>
</dbReference>
<dbReference type="AlphaFoldDB" id="A0A0B2VNG8"/>
<name>A0A0B2VNG8_TOXCA</name>
<dbReference type="Proteomes" id="UP000031036">
    <property type="component" value="Unassembled WGS sequence"/>
</dbReference>
<dbReference type="SUPFAM" id="SSF53098">
    <property type="entry name" value="Ribonuclease H-like"/>
    <property type="match status" value="1"/>
</dbReference>
<evidence type="ECO:0000313" key="3">
    <source>
        <dbReference type="Proteomes" id="UP000031036"/>
    </source>
</evidence>
<dbReference type="PANTHER" id="PTHR47331">
    <property type="entry name" value="PHD-TYPE DOMAIN-CONTAINING PROTEIN"/>
    <property type="match status" value="1"/>
</dbReference>
<dbReference type="InterPro" id="IPR041588">
    <property type="entry name" value="Integrase_H2C2"/>
</dbReference>
<accession>A0A0B2VNG8</accession>
<organism evidence="2 3">
    <name type="scientific">Toxocara canis</name>
    <name type="common">Canine roundworm</name>
    <dbReference type="NCBI Taxonomy" id="6265"/>
    <lineage>
        <taxon>Eukaryota</taxon>
        <taxon>Metazoa</taxon>
        <taxon>Ecdysozoa</taxon>
        <taxon>Nematoda</taxon>
        <taxon>Chromadorea</taxon>
        <taxon>Rhabditida</taxon>
        <taxon>Spirurina</taxon>
        <taxon>Ascaridomorpha</taxon>
        <taxon>Ascaridoidea</taxon>
        <taxon>Toxocaridae</taxon>
        <taxon>Toxocara</taxon>
    </lineage>
</organism>
<evidence type="ECO:0000313" key="2">
    <source>
        <dbReference type="EMBL" id="KHN85056.1"/>
    </source>
</evidence>
<dbReference type="EMBL" id="JPKZ01000877">
    <property type="protein sequence ID" value="KHN85056.1"/>
    <property type="molecule type" value="Genomic_DNA"/>
</dbReference>
<protein>
    <submittedName>
        <fullName evidence="2">Pro-Pol polyprotein</fullName>
    </submittedName>
</protein>
<dbReference type="InterPro" id="IPR036397">
    <property type="entry name" value="RNaseH_sf"/>
</dbReference>
<dbReference type="STRING" id="6265.A0A0B2VNG8"/>
<dbReference type="Pfam" id="PF18701">
    <property type="entry name" value="DUF5641"/>
    <property type="match status" value="1"/>
</dbReference>
<dbReference type="InterPro" id="IPR040676">
    <property type="entry name" value="DUF5641"/>
</dbReference>
<sequence>MLQRVVSRCLKFLQARIWNKLNPALRNKLEKKVTFLGRVSADLTRISSDDIRVSTLVICRELQRRYYHDIYGALRNKRKHAYSALGVQIDNNGILRCIGRLSTANLSENTKFPILLPSRSTVTDLVILESRNRLFHAGVSHTLTDIRQTFWIPKGRTAVKRVINTCNRCKRFLGGPFALPPMPALPEERTHQVRPFQNTGVDYWGPLTVRNGPDKIKIWVCLFTCLVTRAIHMEIANNLSAIQFLQCLRRFVSRRGWPETLFSDNGTQFTTSAKTLHDAWDNIVNDDECIQYFAKKGIKWRFITAMAPWKGGFYERLIGLVKCSMRKMIGRQILQYNDSNTLLIETEAVINSRPLTYASEELDLNVLRPIDFLLHGAKNGFPSLEDYEDPEYDPDNREKLIDIWRKNMRNIDKFWKIWSEEYLLSLREKQTIFHRHPRVIAKEIPKVGQIVLVHDENLPRGSWKLGKIIRLHISTDKEVRSAVIQMPNGNHLNRPINLLYPLEIEEPAKGKTNDQPIQLQDITKRNDDAKCESSKFSYSSTINPIKYAFFILSILALLRISHGNQISRKCSHQKPSILLYSPSCLSNGLLMKKTTDGQVCWETKQCLHGHLHEDGTCGPKCPCPIWASNCYHGELEEKMIQTKNSTNLMSPSWICALTPRSKM</sequence>
<dbReference type="GO" id="GO:0003676">
    <property type="term" value="F:nucleic acid binding"/>
    <property type="evidence" value="ECO:0007669"/>
    <property type="project" value="InterPro"/>
</dbReference>
<keyword evidence="3" id="KW-1185">Reference proteome</keyword>
<dbReference type="Gene3D" id="3.30.420.10">
    <property type="entry name" value="Ribonuclease H-like superfamily/Ribonuclease H"/>
    <property type="match status" value="1"/>
</dbReference>
<evidence type="ECO:0000259" key="1">
    <source>
        <dbReference type="PROSITE" id="PS50994"/>
    </source>
</evidence>
<dbReference type="InterPro" id="IPR012337">
    <property type="entry name" value="RNaseH-like_sf"/>
</dbReference>
<proteinExistence type="predicted"/>
<dbReference type="InterPro" id="IPR001584">
    <property type="entry name" value="Integrase_cat-core"/>
</dbReference>
<dbReference type="OrthoDB" id="8019190at2759"/>
<dbReference type="PROSITE" id="PS50994">
    <property type="entry name" value="INTEGRASE"/>
    <property type="match status" value="1"/>
</dbReference>
<gene>
    <name evidence="2" type="primary">pol</name>
    <name evidence="2" type="ORF">Tcan_12408</name>
</gene>
<dbReference type="OMA" id="WECCESA"/>
<dbReference type="GO" id="GO:0015074">
    <property type="term" value="P:DNA integration"/>
    <property type="evidence" value="ECO:0007669"/>
    <property type="project" value="InterPro"/>
</dbReference>
<comment type="caution">
    <text evidence="2">The sequence shown here is derived from an EMBL/GenBank/DDBJ whole genome shotgun (WGS) entry which is preliminary data.</text>
</comment>
<feature type="domain" description="Integrase catalytic" evidence="1">
    <location>
        <begin position="191"/>
        <end position="377"/>
    </location>
</feature>
<dbReference type="Pfam" id="PF17921">
    <property type="entry name" value="Integrase_H2C2"/>
    <property type="match status" value="1"/>
</dbReference>
<reference evidence="2 3" key="1">
    <citation type="submission" date="2014-11" db="EMBL/GenBank/DDBJ databases">
        <title>Genetic blueprint of the zoonotic pathogen Toxocara canis.</title>
        <authorList>
            <person name="Zhu X.-Q."/>
            <person name="Korhonen P.K."/>
            <person name="Cai H."/>
            <person name="Young N.D."/>
            <person name="Nejsum P."/>
            <person name="von Samson-Himmelstjerna G."/>
            <person name="Boag P.R."/>
            <person name="Tan P."/>
            <person name="Li Q."/>
            <person name="Min J."/>
            <person name="Yang Y."/>
            <person name="Wang X."/>
            <person name="Fang X."/>
            <person name="Hall R.S."/>
            <person name="Hofmann A."/>
            <person name="Sternberg P.W."/>
            <person name="Jex A.R."/>
            <person name="Gasser R.B."/>
        </authorList>
    </citation>
    <scope>NUCLEOTIDE SEQUENCE [LARGE SCALE GENOMIC DNA]</scope>
    <source>
        <strain evidence="2">PN_DK_2014</strain>
    </source>
</reference>